<evidence type="ECO:0000313" key="2">
    <source>
        <dbReference type="Proteomes" id="UP000019155"/>
    </source>
</evidence>
<dbReference type="RefSeq" id="WP_034875054.1">
    <property type="nucleotide sequence ID" value="NZ_AZMV01000003.1"/>
</dbReference>
<evidence type="ECO:0000313" key="1">
    <source>
        <dbReference type="EMBL" id="ETY71666.1"/>
    </source>
</evidence>
<dbReference type="GeneID" id="97501427"/>
<dbReference type="EMBL" id="AZMV01000003">
    <property type="protein sequence ID" value="ETY71666.1"/>
    <property type="molecule type" value="Genomic_DNA"/>
</dbReference>
<reference evidence="1 2" key="1">
    <citation type="journal article" date="2014" name="Genome Announc.">
        <title>The Genome Sequence of Bifidobacterium moukalabense DSM 27321 Highlights the Close Phylogenetic Relatedness with the Bifidobacterium dentium Taxon.</title>
        <authorList>
            <person name="Lugli G.A."/>
            <person name="Duranti S."/>
            <person name="Milani C."/>
            <person name="Turroni F."/>
            <person name="Viappiani A."/>
            <person name="Mangifesta M."/>
            <person name="van Sinderen D."/>
            <person name="Ventura M."/>
        </authorList>
    </citation>
    <scope>NUCLEOTIDE SEQUENCE [LARGE SCALE GENOMIC DNA]</scope>
    <source>
        <strain evidence="1 2">DSM 27321</strain>
    </source>
</reference>
<protein>
    <submittedName>
        <fullName evidence="1">Uncharacterized protein</fullName>
    </submittedName>
</protein>
<accession>W4NB10</accession>
<dbReference type="AlphaFoldDB" id="W4NB10"/>
<name>W4NB10_9BIFI</name>
<dbReference type="STRING" id="1435051.BMOU_0744"/>
<keyword evidence="2" id="KW-1185">Reference proteome</keyword>
<organism evidence="1 2">
    <name type="scientific">Bifidobacterium moukalabense DSM 27321</name>
    <dbReference type="NCBI Taxonomy" id="1435051"/>
    <lineage>
        <taxon>Bacteria</taxon>
        <taxon>Bacillati</taxon>
        <taxon>Actinomycetota</taxon>
        <taxon>Actinomycetes</taxon>
        <taxon>Bifidobacteriales</taxon>
        <taxon>Bifidobacteriaceae</taxon>
        <taxon>Bifidobacterium</taxon>
    </lineage>
</organism>
<dbReference type="Proteomes" id="UP000019155">
    <property type="component" value="Unassembled WGS sequence"/>
</dbReference>
<proteinExistence type="predicted"/>
<dbReference type="PATRIC" id="fig|1435051.3.peg.739"/>
<sequence>MTDILNPPAPPARNRLTDPGDIHFISKDGWLIDFYAGNLGSLNMYVTIGDRPIGITLTPAQFETLAHWMQERVGATR</sequence>
<comment type="caution">
    <text evidence="1">The sequence shown here is derived from an EMBL/GenBank/DDBJ whole genome shotgun (WGS) entry which is preliminary data.</text>
</comment>
<gene>
    <name evidence="1" type="ORF">BMOU_0744</name>
</gene>